<sequence>MKYLKKIQLLLLVYVCISCDKNEMEEALELQDLPVVWVSEKPATFTLNETEDSLYLVAFRQGGKLEMKVRFKGQGKYILSEVGTVNYYKMGGGDEDEVKSTYSVDANDRISELDISKWDAETKAIEGLLQIRLKKAPASGTAYKQENIDFTGELLKGTAVVKKPSQSTGSRKTFTWKPAKAPEIKLLRHSPQVDSLKLSLYHETGTIHVLVDFKGTGKYKAPVAVSGFSYEYENDKIRKVFQVHKVSEVEITEWDQNTKMIKGTFDITLQRTVGPTAADVEVIQFKEGAFEGDIIMKHLFRSRFSKNSP</sequence>
<accession>A0A3M9MWW8</accession>
<dbReference type="AlphaFoldDB" id="A0A3M9MWW8"/>
<organism evidence="1 2">
    <name type="scientific">Rufibacter immobilis</name>
    <dbReference type="NCBI Taxonomy" id="1348778"/>
    <lineage>
        <taxon>Bacteria</taxon>
        <taxon>Pseudomonadati</taxon>
        <taxon>Bacteroidota</taxon>
        <taxon>Cytophagia</taxon>
        <taxon>Cytophagales</taxon>
        <taxon>Hymenobacteraceae</taxon>
        <taxon>Rufibacter</taxon>
    </lineage>
</organism>
<comment type="caution">
    <text evidence="1">The sequence shown here is derived from an EMBL/GenBank/DDBJ whole genome shotgun (WGS) entry which is preliminary data.</text>
</comment>
<keyword evidence="2" id="KW-1185">Reference proteome</keyword>
<dbReference type="Proteomes" id="UP000271010">
    <property type="component" value="Unassembled WGS sequence"/>
</dbReference>
<dbReference type="RefSeq" id="WP_123132730.1">
    <property type="nucleotide sequence ID" value="NZ_RJJE01000009.1"/>
</dbReference>
<proteinExistence type="predicted"/>
<evidence type="ECO:0000313" key="1">
    <source>
        <dbReference type="EMBL" id="RNI29645.1"/>
    </source>
</evidence>
<protein>
    <submittedName>
        <fullName evidence="1">Uncharacterized protein</fullName>
    </submittedName>
</protein>
<name>A0A3M9MWW8_9BACT</name>
<evidence type="ECO:0000313" key="2">
    <source>
        <dbReference type="Proteomes" id="UP000271010"/>
    </source>
</evidence>
<gene>
    <name evidence="1" type="ORF">EFA69_08790</name>
</gene>
<reference evidence="1 2" key="1">
    <citation type="submission" date="2018-11" db="EMBL/GenBank/DDBJ databases">
        <title>Rufibacter latericius sp. nov., isolated from water in Baiyang Lake.</title>
        <authorList>
            <person name="Yang Y."/>
        </authorList>
    </citation>
    <scope>NUCLEOTIDE SEQUENCE [LARGE SCALE GENOMIC DNA]</scope>
    <source>
        <strain evidence="1 2">MCC P1</strain>
    </source>
</reference>
<dbReference type="EMBL" id="RJJE01000009">
    <property type="protein sequence ID" value="RNI29645.1"/>
    <property type="molecule type" value="Genomic_DNA"/>
</dbReference>